<sequence>MTARSLKPWLFVSILLNVFLIGGVGGGLYHWMANARPAEAVVNQHGLRQAMVKLPPERRRELRQLLRRNRDDSQPLIMAGREARLGVIKQLEAPSLDREALLAELAKAREADMALRALVDGTLAQFANTLPQDERQQLVEALYRRGQAKNLDREQADGTGNLKVPRR</sequence>
<name>A0A7Z1GUG7_9PSED</name>
<dbReference type="Proteomes" id="UP000221580">
    <property type="component" value="Unassembled WGS sequence"/>
</dbReference>
<protein>
    <recommendedName>
        <fullName evidence="2">Signaling pathway modulator ZraP</fullName>
    </recommendedName>
    <alternativeName>
        <fullName evidence="3">Zinc resistance-associated protein</fullName>
    </alternativeName>
</protein>
<evidence type="ECO:0000256" key="3">
    <source>
        <dbReference type="ARBA" id="ARBA00045001"/>
    </source>
</evidence>
<comment type="caution">
    <text evidence="5">The sequence shown here is derived from an EMBL/GenBank/DDBJ whole genome shotgun (WGS) entry which is preliminary data.</text>
</comment>
<accession>A0A7Z1GUG7</accession>
<dbReference type="RefSeq" id="WP_098479723.1">
    <property type="nucleotide sequence ID" value="NZ_PDJN01000001.1"/>
</dbReference>
<keyword evidence="4" id="KW-1133">Transmembrane helix</keyword>
<proteinExistence type="inferred from homology"/>
<dbReference type="Pfam" id="PF13801">
    <property type="entry name" value="Metal_resist"/>
    <property type="match status" value="1"/>
</dbReference>
<reference evidence="5 6" key="2">
    <citation type="submission" date="2017-10" db="EMBL/GenBank/DDBJ databases">
        <title>Bacterial endophytes that colonize and modify switchgrass growth.</title>
        <authorList>
            <person name="Debolt S."/>
        </authorList>
    </citation>
    <scope>NUCLEOTIDE SEQUENCE [LARGE SCALE GENOMIC DNA]</scope>
    <source>
        <strain evidence="5 6">A2-S9</strain>
    </source>
</reference>
<dbReference type="AlphaFoldDB" id="A0A7Z1GUG7"/>
<evidence type="ECO:0000256" key="2">
    <source>
        <dbReference type="ARBA" id="ARBA00044983"/>
    </source>
</evidence>
<gene>
    <name evidence="5" type="ORF">DM05_2536</name>
</gene>
<reference evidence="5 6" key="1">
    <citation type="submission" date="2017-09" db="EMBL/GenBank/DDBJ databases">
        <authorList>
            <person name="DeBolt S."/>
            <person name="Huntemann M."/>
            <person name="Clum A."/>
            <person name="Pillay M."/>
            <person name="Palaniappan K."/>
            <person name="Varghese N."/>
            <person name="Mikhailova N."/>
            <person name="Stamatis D."/>
            <person name="Reddy T."/>
            <person name="Daum C."/>
            <person name="Shapiro N."/>
            <person name="Ivanova N."/>
            <person name="Kyrpides N."/>
            <person name="Woyke T."/>
        </authorList>
    </citation>
    <scope>NUCLEOTIDE SEQUENCE [LARGE SCALE GENOMIC DNA]</scope>
    <source>
        <strain evidence="5 6">A2-S9</strain>
    </source>
</reference>
<keyword evidence="4" id="KW-0472">Membrane</keyword>
<dbReference type="EMBL" id="PDJN01000001">
    <property type="protein sequence ID" value="PFG72154.1"/>
    <property type="molecule type" value="Genomic_DNA"/>
</dbReference>
<comment type="similarity">
    <text evidence="1">Belongs to the ZraP family.</text>
</comment>
<dbReference type="InterPro" id="IPR025961">
    <property type="entry name" value="Metal_resist"/>
</dbReference>
<feature type="transmembrane region" description="Helical" evidence="4">
    <location>
        <begin position="9"/>
        <end position="32"/>
    </location>
</feature>
<evidence type="ECO:0000256" key="1">
    <source>
        <dbReference type="ARBA" id="ARBA00044945"/>
    </source>
</evidence>
<organism evidence="5 6">
    <name type="scientific">Pseudomonas poae</name>
    <dbReference type="NCBI Taxonomy" id="200451"/>
    <lineage>
        <taxon>Bacteria</taxon>
        <taxon>Pseudomonadati</taxon>
        <taxon>Pseudomonadota</taxon>
        <taxon>Gammaproteobacteria</taxon>
        <taxon>Pseudomonadales</taxon>
        <taxon>Pseudomonadaceae</taxon>
        <taxon>Pseudomonas</taxon>
    </lineage>
</organism>
<evidence type="ECO:0000313" key="6">
    <source>
        <dbReference type="Proteomes" id="UP000221580"/>
    </source>
</evidence>
<keyword evidence="4" id="KW-0812">Transmembrane</keyword>
<evidence type="ECO:0000256" key="4">
    <source>
        <dbReference type="SAM" id="Phobius"/>
    </source>
</evidence>
<evidence type="ECO:0000313" key="5">
    <source>
        <dbReference type="EMBL" id="PFG72154.1"/>
    </source>
</evidence>